<dbReference type="AlphaFoldDB" id="A0A1I4EK98"/>
<evidence type="ECO:0000259" key="9">
    <source>
        <dbReference type="Pfam" id="PF01850"/>
    </source>
</evidence>
<protein>
    <recommendedName>
        <fullName evidence="8">Ribonuclease VapC</fullName>
        <shortName evidence="8">RNase VapC</shortName>
        <ecNumber evidence="8">3.1.-.-</ecNumber>
    </recommendedName>
    <alternativeName>
        <fullName evidence="8">Toxin VapC</fullName>
    </alternativeName>
</protein>
<evidence type="ECO:0000256" key="6">
    <source>
        <dbReference type="ARBA" id="ARBA00022842"/>
    </source>
</evidence>
<evidence type="ECO:0000256" key="4">
    <source>
        <dbReference type="ARBA" id="ARBA00022723"/>
    </source>
</evidence>
<feature type="binding site" evidence="8">
    <location>
        <position position="98"/>
    </location>
    <ligand>
        <name>Mg(2+)</name>
        <dbReference type="ChEBI" id="CHEBI:18420"/>
    </ligand>
</feature>
<dbReference type="GO" id="GO:0016787">
    <property type="term" value="F:hydrolase activity"/>
    <property type="evidence" value="ECO:0007669"/>
    <property type="project" value="UniProtKB-KW"/>
</dbReference>
<dbReference type="GO" id="GO:0090729">
    <property type="term" value="F:toxin activity"/>
    <property type="evidence" value="ECO:0007669"/>
    <property type="project" value="UniProtKB-KW"/>
</dbReference>
<dbReference type="Gene3D" id="3.40.50.1010">
    <property type="entry name" value="5'-nuclease"/>
    <property type="match status" value="1"/>
</dbReference>
<evidence type="ECO:0000256" key="2">
    <source>
        <dbReference type="ARBA" id="ARBA00022649"/>
    </source>
</evidence>
<dbReference type="CDD" id="cd18755">
    <property type="entry name" value="PIN_MtVapC3_VapC21-like"/>
    <property type="match status" value="1"/>
</dbReference>
<proteinExistence type="inferred from homology"/>
<dbReference type="EC" id="3.1.-.-" evidence="8"/>
<evidence type="ECO:0000256" key="3">
    <source>
        <dbReference type="ARBA" id="ARBA00022722"/>
    </source>
</evidence>
<comment type="similarity">
    <text evidence="7 8">Belongs to the PINc/VapC protein family.</text>
</comment>
<dbReference type="InterPro" id="IPR029060">
    <property type="entry name" value="PIN-like_dom_sf"/>
</dbReference>
<comment type="cofactor">
    <cofactor evidence="1 8">
        <name>Mg(2+)</name>
        <dbReference type="ChEBI" id="CHEBI:18420"/>
    </cofactor>
</comment>
<dbReference type="HAMAP" id="MF_00265">
    <property type="entry name" value="VapC_Nob1"/>
    <property type="match status" value="1"/>
</dbReference>
<reference evidence="11" key="1">
    <citation type="submission" date="2016-10" db="EMBL/GenBank/DDBJ databases">
        <authorList>
            <person name="Varghese N."/>
            <person name="Submissions S."/>
        </authorList>
    </citation>
    <scope>NUCLEOTIDE SEQUENCE [LARGE SCALE GENOMIC DNA]</scope>
    <source>
        <strain evidence="11">PL19</strain>
    </source>
</reference>
<keyword evidence="8" id="KW-0800">Toxin</keyword>
<dbReference type="EMBL" id="FOSG01000012">
    <property type="protein sequence ID" value="SFL06178.1"/>
    <property type="molecule type" value="Genomic_DNA"/>
</dbReference>
<gene>
    <name evidence="8" type="primary">vapC</name>
    <name evidence="10" type="ORF">SAMN05192584_112112</name>
</gene>
<dbReference type="GO" id="GO:0004540">
    <property type="term" value="F:RNA nuclease activity"/>
    <property type="evidence" value="ECO:0007669"/>
    <property type="project" value="InterPro"/>
</dbReference>
<keyword evidence="2 8" id="KW-1277">Toxin-antitoxin system</keyword>
<keyword evidence="4 8" id="KW-0479">Metal-binding</keyword>
<evidence type="ECO:0000313" key="11">
    <source>
        <dbReference type="Proteomes" id="UP000198928"/>
    </source>
</evidence>
<dbReference type="OrthoDB" id="5185254at2"/>
<evidence type="ECO:0000256" key="8">
    <source>
        <dbReference type="HAMAP-Rule" id="MF_00265"/>
    </source>
</evidence>
<dbReference type="Proteomes" id="UP000198928">
    <property type="component" value="Unassembled WGS sequence"/>
</dbReference>
<dbReference type="RefSeq" id="WP_093850705.1">
    <property type="nucleotide sequence ID" value="NZ_FOSG01000012.1"/>
</dbReference>
<evidence type="ECO:0000256" key="5">
    <source>
        <dbReference type="ARBA" id="ARBA00022801"/>
    </source>
</evidence>
<keyword evidence="11" id="KW-1185">Reference proteome</keyword>
<keyword evidence="3 8" id="KW-0540">Nuclease</keyword>
<accession>A0A1I4EK98</accession>
<dbReference type="InterPro" id="IPR002716">
    <property type="entry name" value="PIN_dom"/>
</dbReference>
<dbReference type="InterPro" id="IPR022907">
    <property type="entry name" value="VapC_family"/>
</dbReference>
<keyword evidence="6 8" id="KW-0460">Magnesium</keyword>
<dbReference type="SUPFAM" id="SSF88723">
    <property type="entry name" value="PIN domain-like"/>
    <property type="match status" value="1"/>
</dbReference>
<comment type="function">
    <text evidence="8">Toxic component of a toxin-antitoxin (TA) system. An RNase.</text>
</comment>
<evidence type="ECO:0000256" key="7">
    <source>
        <dbReference type="ARBA" id="ARBA00038093"/>
    </source>
</evidence>
<dbReference type="Pfam" id="PF01850">
    <property type="entry name" value="PIN"/>
    <property type="match status" value="1"/>
</dbReference>
<dbReference type="GO" id="GO:0000287">
    <property type="term" value="F:magnesium ion binding"/>
    <property type="evidence" value="ECO:0007669"/>
    <property type="project" value="UniProtKB-UniRule"/>
</dbReference>
<organism evidence="10 11">
    <name type="scientific">Streptomyces pini</name>
    <dbReference type="NCBI Taxonomy" id="1520580"/>
    <lineage>
        <taxon>Bacteria</taxon>
        <taxon>Bacillati</taxon>
        <taxon>Actinomycetota</taxon>
        <taxon>Actinomycetes</taxon>
        <taxon>Kitasatosporales</taxon>
        <taxon>Streptomycetaceae</taxon>
        <taxon>Streptomyces</taxon>
    </lineage>
</organism>
<sequence length="139" mass="15448">MTAAVYLTDTSALVRILRQPARDTWEKPLTEGIIARCPVTEVEFLYSARNTEDRAELVADLDAIFGWSPLDDRAVSRAWDVQRELTKVGRHRSAGAVDLLIAATAELQGLTLLHYDRDFETIAEITGQPTQWLAPPGSL</sequence>
<dbReference type="PANTHER" id="PTHR33653:SF1">
    <property type="entry name" value="RIBONUCLEASE VAPC2"/>
    <property type="match status" value="1"/>
</dbReference>
<evidence type="ECO:0000256" key="1">
    <source>
        <dbReference type="ARBA" id="ARBA00001946"/>
    </source>
</evidence>
<dbReference type="PANTHER" id="PTHR33653">
    <property type="entry name" value="RIBONUCLEASE VAPC2"/>
    <property type="match status" value="1"/>
</dbReference>
<name>A0A1I4EK98_9ACTN</name>
<dbReference type="InterPro" id="IPR050556">
    <property type="entry name" value="Type_II_TA_system_RNase"/>
</dbReference>
<evidence type="ECO:0000313" key="10">
    <source>
        <dbReference type="EMBL" id="SFL06178.1"/>
    </source>
</evidence>
<keyword evidence="5 8" id="KW-0378">Hydrolase</keyword>
<feature type="domain" description="PIN" evidence="9">
    <location>
        <begin position="6"/>
        <end position="124"/>
    </location>
</feature>
<feature type="binding site" evidence="8">
    <location>
        <position position="9"/>
    </location>
    <ligand>
        <name>Mg(2+)</name>
        <dbReference type="ChEBI" id="CHEBI:18420"/>
    </ligand>
</feature>